<reference evidence="1 2" key="1">
    <citation type="submission" date="2019-03" db="EMBL/GenBank/DDBJ databases">
        <title>Efficiently degradation of phenoxyalkanoic acid herbicides by Cupriavidus oxalaticus strain X32.</title>
        <authorList>
            <person name="Sheng X."/>
        </authorList>
    </citation>
    <scope>NUCLEOTIDE SEQUENCE [LARGE SCALE GENOMIC DNA]</scope>
    <source>
        <strain evidence="1 2">X32</strain>
    </source>
</reference>
<organism evidence="1 2">
    <name type="scientific">Cupriavidus oxalaticus</name>
    <dbReference type="NCBI Taxonomy" id="96344"/>
    <lineage>
        <taxon>Bacteria</taxon>
        <taxon>Pseudomonadati</taxon>
        <taxon>Pseudomonadota</taxon>
        <taxon>Betaproteobacteria</taxon>
        <taxon>Burkholderiales</taxon>
        <taxon>Burkholderiaceae</taxon>
        <taxon>Cupriavidus</taxon>
    </lineage>
</organism>
<protein>
    <submittedName>
        <fullName evidence="1">Uncharacterized protein</fullName>
    </submittedName>
</protein>
<dbReference type="Proteomes" id="UP000295294">
    <property type="component" value="Chromosome 1"/>
</dbReference>
<dbReference type="AlphaFoldDB" id="A0A4P7LAK4"/>
<dbReference type="EMBL" id="CP038634">
    <property type="protein sequence ID" value="QBY50969.1"/>
    <property type="molecule type" value="Genomic_DNA"/>
</dbReference>
<gene>
    <name evidence="1" type="ORF">E0W60_07360</name>
</gene>
<name>A0A4P7LAK4_9BURK</name>
<evidence type="ECO:0000313" key="2">
    <source>
        <dbReference type="Proteomes" id="UP000295294"/>
    </source>
</evidence>
<accession>A0A4P7LAK4</accession>
<dbReference type="KEGG" id="cox:E0W60_07360"/>
<sequence>MNGGRELRSDMQRRVTIGEYEVLIEAEQHLGPTPLVGAIGYVVRYSIARTDRRPVRGDLLSVHSYDLIDGTGYFHSLDAAFDYGDAKARDDIATLSPKVNRTHPGISAYAR</sequence>
<evidence type="ECO:0000313" key="1">
    <source>
        <dbReference type="EMBL" id="QBY50969.1"/>
    </source>
</evidence>
<dbReference type="OrthoDB" id="8967822at2"/>
<proteinExistence type="predicted"/>